<dbReference type="Proteomes" id="UP000076447">
    <property type="component" value="Unassembled WGS sequence"/>
</dbReference>
<protein>
    <submittedName>
        <fullName evidence="2">Uncharacterized protein</fullName>
    </submittedName>
</protein>
<accession>A0A161YKA6</accession>
<dbReference type="EMBL" id="LRIE01000039">
    <property type="protein sequence ID" value="KZM36858.1"/>
    <property type="molecule type" value="Genomic_DNA"/>
</dbReference>
<feature type="compositionally biased region" description="Gly residues" evidence="1">
    <location>
        <begin position="92"/>
        <end position="129"/>
    </location>
</feature>
<dbReference type="Gene3D" id="1.10.287.1060">
    <property type="entry name" value="ESAT-6-like"/>
    <property type="match status" value="1"/>
</dbReference>
<dbReference type="OrthoDB" id="5244663at2"/>
<feature type="compositionally biased region" description="Low complexity" evidence="1">
    <location>
        <begin position="180"/>
        <end position="190"/>
    </location>
</feature>
<name>A0A161YKA6_9CELL</name>
<proteinExistence type="predicted"/>
<sequence length="606" mass="61062">MVMYGADVAALRDLATSLDGGAGVLDQARSKVRGSFHSVPWYGPDAEQERGQWDGRLEPLLTQTAQSLRDAATTLRRNADDQESTSAADTGSSGGGGSGGGSGGAGGSAGGSGSGGPGGGSGGGAGAGSSSGVDDAESPGGPTVTVKGTQESGTDNGSLGSPATEGSGGSVSGGVTYDPTTGETTVSGSGTLENWFQTTNGSKVTFGLTGGAELTSGEKTEDGFTTWTTKSDVSVGVEGGFDKGGNGVSGSYTTGVTSEYAVKVPDGAKITDPGAVNPFDPSTMPTGSTVTMDSGSYTGTELEASFRHIAMKSGIEESAGVSSVIEKTGDDTVRITSGPTDALSNYGGLGVDFEAVKVLLGNTTSLDGASLRSAELDLSTPEGRAAYDTYLLTGEIPQDASTGISGLTTIEKIDYKSTTSLDVETPVGGASWDLGENSGSAVVTTYPDGSADQQTKLSYGGRSDTFFSQAFNPDGTENTAGRTYTYTVEADQMSTQLFNQSEFSGLDAGGTVKEGDVLRLTLTERQMATLHANAVEYSKDSIGVNQVSALALDYDGKPVSTFDYAASLARGPRSDGSLVEMLFSINQGSGGGGDLKQFPGTITPAK</sequence>
<gene>
    <name evidence="2" type="ORF">OJAG_04380</name>
</gene>
<feature type="compositionally biased region" description="Polar residues" evidence="1">
    <location>
        <begin position="283"/>
        <end position="292"/>
    </location>
</feature>
<dbReference type="RefSeq" id="WP_068706936.1">
    <property type="nucleotide sequence ID" value="NZ_LRIE01000039.1"/>
</dbReference>
<organism evidence="2 3">
    <name type="scientific">Oerskovia enterophila</name>
    <dbReference type="NCBI Taxonomy" id="43678"/>
    <lineage>
        <taxon>Bacteria</taxon>
        <taxon>Bacillati</taxon>
        <taxon>Actinomycetota</taxon>
        <taxon>Actinomycetes</taxon>
        <taxon>Micrococcales</taxon>
        <taxon>Cellulomonadaceae</taxon>
        <taxon>Oerskovia</taxon>
    </lineage>
</organism>
<feature type="region of interest" description="Disordered" evidence="1">
    <location>
        <begin position="75"/>
        <end position="190"/>
    </location>
</feature>
<dbReference type="AlphaFoldDB" id="A0A161YKA6"/>
<dbReference type="PATRIC" id="fig|43678.3.peg.467"/>
<dbReference type="STRING" id="43678.OJAG_04380"/>
<reference evidence="2 3" key="1">
    <citation type="submission" date="2016-01" db="EMBL/GenBank/DDBJ databases">
        <title>Genome sequence of Oerskovia enterophila VJag, an agar and cellulose degrading bacterium.</title>
        <authorList>
            <person name="Poehlein A."/>
            <person name="Jag V."/>
            <person name="Bengelsdorf F."/>
            <person name="Duerre P."/>
            <person name="Daniel R."/>
        </authorList>
    </citation>
    <scope>NUCLEOTIDE SEQUENCE [LARGE SCALE GENOMIC DNA]</scope>
    <source>
        <strain evidence="2 3">VJag</strain>
    </source>
</reference>
<evidence type="ECO:0000313" key="3">
    <source>
        <dbReference type="Proteomes" id="UP000076447"/>
    </source>
</evidence>
<comment type="caution">
    <text evidence="2">The sequence shown here is derived from an EMBL/GenBank/DDBJ whole genome shotgun (WGS) entry which is preliminary data.</text>
</comment>
<feature type="compositionally biased region" description="Polar residues" evidence="1">
    <location>
        <begin position="146"/>
        <end position="161"/>
    </location>
</feature>
<feature type="region of interest" description="Disordered" evidence="1">
    <location>
        <begin position="272"/>
        <end position="292"/>
    </location>
</feature>
<evidence type="ECO:0000313" key="2">
    <source>
        <dbReference type="EMBL" id="KZM36858.1"/>
    </source>
</evidence>
<evidence type="ECO:0000256" key="1">
    <source>
        <dbReference type="SAM" id="MobiDB-lite"/>
    </source>
</evidence>